<dbReference type="EC" id="4.6.1.19" evidence="4"/>
<dbReference type="PANTHER" id="PTHR11240">
    <property type="entry name" value="RIBONUCLEASE T2"/>
    <property type="match status" value="1"/>
</dbReference>
<comment type="caution">
    <text evidence="4">The sequence shown here is derived from an EMBL/GenBank/DDBJ whole genome shotgun (WGS) entry which is preliminary data.</text>
</comment>
<name>A0A840WP82_9RHOB</name>
<dbReference type="Gene3D" id="3.90.730.10">
    <property type="entry name" value="Ribonuclease T2-like"/>
    <property type="match status" value="1"/>
</dbReference>
<dbReference type="PROSITE" id="PS00530">
    <property type="entry name" value="RNASE_T2_1"/>
    <property type="match status" value="1"/>
</dbReference>
<sequence length="209" mass="23387">MRAVIGIIAALWAGIATAQDRAGVFDYYVMALSWSPSWCAATGDERGAPQCDPEADTGWVLHGLWPQYEQGYPEYCSTTARDPSRRETAAMGDLFGDGGAAWYQWKKHGRCAGLSSRDYFDLAREAFDSIEKPAVLRRVTEALRLRPQVIEQAFLEVNPQLEPDMITLTCRSGRIAEARVCLTRDLEPRYCSADVVRDCTRTSTFPPIR</sequence>
<dbReference type="GO" id="GO:0006401">
    <property type="term" value="P:RNA catabolic process"/>
    <property type="evidence" value="ECO:0007669"/>
    <property type="project" value="UniProtKB-ARBA"/>
</dbReference>
<evidence type="ECO:0000256" key="1">
    <source>
        <dbReference type="ARBA" id="ARBA00007469"/>
    </source>
</evidence>
<evidence type="ECO:0000256" key="3">
    <source>
        <dbReference type="SAM" id="SignalP"/>
    </source>
</evidence>
<dbReference type="InterPro" id="IPR039378">
    <property type="entry name" value="RNase_T2_prok"/>
</dbReference>
<evidence type="ECO:0000313" key="4">
    <source>
        <dbReference type="EMBL" id="MBB5516859.1"/>
    </source>
</evidence>
<dbReference type="RefSeq" id="WP_184012817.1">
    <property type="nucleotide sequence ID" value="NZ_JACIJS010000009.1"/>
</dbReference>
<evidence type="ECO:0000256" key="2">
    <source>
        <dbReference type="RuleBase" id="RU004328"/>
    </source>
</evidence>
<dbReference type="InterPro" id="IPR001568">
    <property type="entry name" value="RNase_T2-like"/>
</dbReference>
<keyword evidence="4" id="KW-0456">Lyase</keyword>
<dbReference type="InterPro" id="IPR036430">
    <property type="entry name" value="RNase_T2-like_sf"/>
</dbReference>
<proteinExistence type="inferred from homology"/>
<dbReference type="SUPFAM" id="SSF55895">
    <property type="entry name" value="Ribonuclease Rh-like"/>
    <property type="match status" value="1"/>
</dbReference>
<dbReference type="PANTHER" id="PTHR11240:SF22">
    <property type="entry name" value="RIBONUCLEASE T2"/>
    <property type="match status" value="1"/>
</dbReference>
<dbReference type="InterPro" id="IPR018188">
    <property type="entry name" value="RNase_T2_His_AS_1"/>
</dbReference>
<gene>
    <name evidence="4" type="ORF">FHS89_002901</name>
</gene>
<comment type="similarity">
    <text evidence="1 2">Belongs to the RNase T2 family.</text>
</comment>
<dbReference type="GO" id="GO:0033897">
    <property type="term" value="F:ribonuclease T2 activity"/>
    <property type="evidence" value="ECO:0007669"/>
    <property type="project" value="UniProtKB-EC"/>
</dbReference>
<dbReference type="AlphaFoldDB" id="A0A840WP82"/>
<reference evidence="4 5" key="1">
    <citation type="submission" date="2020-08" db="EMBL/GenBank/DDBJ databases">
        <title>Genomic Encyclopedia of Type Strains, Phase IV (KMG-IV): sequencing the most valuable type-strain genomes for metagenomic binning, comparative biology and taxonomic classification.</title>
        <authorList>
            <person name="Goeker M."/>
        </authorList>
    </citation>
    <scope>NUCLEOTIDE SEQUENCE [LARGE SCALE GENOMIC DNA]</scope>
    <source>
        <strain evidence="4 5">DSM 103377</strain>
    </source>
</reference>
<evidence type="ECO:0000313" key="5">
    <source>
        <dbReference type="Proteomes" id="UP000553766"/>
    </source>
</evidence>
<keyword evidence="5" id="KW-1185">Reference proteome</keyword>
<dbReference type="Proteomes" id="UP000553766">
    <property type="component" value="Unassembled WGS sequence"/>
</dbReference>
<protein>
    <submittedName>
        <fullName evidence="4">Ribonuclease T2</fullName>
        <ecNumber evidence="4">4.6.1.19</ecNumber>
    </submittedName>
</protein>
<organism evidence="4 5">
    <name type="scientific">Rubricella aquisinus</name>
    <dbReference type="NCBI Taxonomy" id="2028108"/>
    <lineage>
        <taxon>Bacteria</taxon>
        <taxon>Pseudomonadati</taxon>
        <taxon>Pseudomonadota</taxon>
        <taxon>Alphaproteobacteria</taxon>
        <taxon>Rhodobacterales</taxon>
        <taxon>Paracoccaceae</taxon>
        <taxon>Rubricella</taxon>
    </lineage>
</organism>
<keyword evidence="3" id="KW-0732">Signal</keyword>
<dbReference type="GO" id="GO:0003723">
    <property type="term" value="F:RNA binding"/>
    <property type="evidence" value="ECO:0007669"/>
    <property type="project" value="InterPro"/>
</dbReference>
<dbReference type="CDD" id="cd01062">
    <property type="entry name" value="RNase_T2_prok"/>
    <property type="match status" value="1"/>
</dbReference>
<dbReference type="Pfam" id="PF00445">
    <property type="entry name" value="Ribonuclease_T2"/>
    <property type="match status" value="1"/>
</dbReference>
<dbReference type="EMBL" id="JACIJS010000009">
    <property type="protein sequence ID" value="MBB5516859.1"/>
    <property type="molecule type" value="Genomic_DNA"/>
</dbReference>
<feature type="chain" id="PRO_5032810478" evidence="3">
    <location>
        <begin position="19"/>
        <end position="209"/>
    </location>
</feature>
<feature type="signal peptide" evidence="3">
    <location>
        <begin position="1"/>
        <end position="18"/>
    </location>
</feature>
<accession>A0A840WP82</accession>